<feature type="transmembrane region" description="Helical" evidence="7">
    <location>
        <begin position="229"/>
        <end position="248"/>
    </location>
</feature>
<dbReference type="RefSeq" id="WP_252435021.1">
    <property type="nucleotide sequence ID" value="NZ_JAGSOV010000001.1"/>
</dbReference>
<dbReference type="PROSITE" id="PS50850">
    <property type="entry name" value="MFS"/>
    <property type="match status" value="1"/>
</dbReference>
<keyword evidence="4 7" id="KW-0812">Transmembrane</keyword>
<accession>A0ABT0ZRU0</accession>
<feature type="transmembrane region" description="Helical" evidence="7">
    <location>
        <begin position="163"/>
        <end position="185"/>
    </location>
</feature>
<dbReference type="InterPro" id="IPR011701">
    <property type="entry name" value="MFS"/>
</dbReference>
<dbReference type="PANTHER" id="PTHR42718">
    <property type="entry name" value="MAJOR FACILITATOR SUPERFAMILY MULTIDRUG TRANSPORTER MFSC"/>
    <property type="match status" value="1"/>
</dbReference>
<keyword evidence="3" id="KW-1003">Cell membrane</keyword>
<feature type="transmembrane region" description="Helical" evidence="7">
    <location>
        <begin position="107"/>
        <end position="127"/>
    </location>
</feature>
<keyword evidence="5 7" id="KW-1133">Transmembrane helix</keyword>
<comment type="subcellular location">
    <subcellularLocation>
        <location evidence="1">Cell membrane</location>
        <topology evidence="1">Multi-pass membrane protein</topology>
    </subcellularLocation>
</comment>
<feature type="domain" description="Major facilitator superfamily (MFS) profile" evidence="8">
    <location>
        <begin position="11"/>
        <end position="447"/>
    </location>
</feature>
<evidence type="ECO:0000256" key="3">
    <source>
        <dbReference type="ARBA" id="ARBA00022475"/>
    </source>
</evidence>
<dbReference type="Pfam" id="PF07690">
    <property type="entry name" value="MFS_1"/>
    <property type="match status" value="2"/>
</dbReference>
<comment type="caution">
    <text evidence="9">The sequence shown here is derived from an EMBL/GenBank/DDBJ whole genome shotgun (WGS) entry which is preliminary data.</text>
</comment>
<evidence type="ECO:0000313" key="9">
    <source>
        <dbReference type="EMBL" id="MCO1653430.1"/>
    </source>
</evidence>
<evidence type="ECO:0000256" key="5">
    <source>
        <dbReference type="ARBA" id="ARBA00022989"/>
    </source>
</evidence>
<dbReference type="PANTHER" id="PTHR42718:SF46">
    <property type="entry name" value="BLR6921 PROTEIN"/>
    <property type="match status" value="1"/>
</dbReference>
<dbReference type="InterPro" id="IPR020846">
    <property type="entry name" value="MFS_dom"/>
</dbReference>
<feature type="transmembrane region" description="Helical" evidence="7">
    <location>
        <begin position="206"/>
        <end position="223"/>
    </location>
</feature>
<feature type="transmembrane region" description="Helical" evidence="7">
    <location>
        <begin position="49"/>
        <end position="69"/>
    </location>
</feature>
<keyword evidence="10" id="KW-1185">Reference proteome</keyword>
<evidence type="ECO:0000256" key="1">
    <source>
        <dbReference type="ARBA" id="ARBA00004651"/>
    </source>
</evidence>
<proteinExistence type="predicted"/>
<reference evidence="9" key="1">
    <citation type="submission" date="2021-04" db="EMBL/GenBank/DDBJ databases">
        <title>Pseudonocardia sp. nov., isolated from sandy soil of mangrove forest.</title>
        <authorList>
            <person name="Zan Z."/>
            <person name="Huang R."/>
            <person name="Liu W."/>
        </authorList>
    </citation>
    <scope>NUCLEOTIDE SEQUENCE</scope>
    <source>
        <strain evidence="9">S2-4</strain>
    </source>
</reference>
<feature type="transmembrane region" description="Helical" evidence="7">
    <location>
        <begin position="269"/>
        <end position="291"/>
    </location>
</feature>
<dbReference type="Proteomes" id="UP001165283">
    <property type="component" value="Unassembled WGS sequence"/>
</dbReference>
<evidence type="ECO:0000256" key="7">
    <source>
        <dbReference type="SAM" id="Phobius"/>
    </source>
</evidence>
<dbReference type="EMBL" id="JAGSOV010000001">
    <property type="protein sequence ID" value="MCO1653430.1"/>
    <property type="molecule type" value="Genomic_DNA"/>
</dbReference>
<name>A0ABT0ZRU0_9PSEU</name>
<feature type="transmembrane region" description="Helical" evidence="7">
    <location>
        <begin position="421"/>
        <end position="440"/>
    </location>
</feature>
<evidence type="ECO:0000256" key="4">
    <source>
        <dbReference type="ARBA" id="ARBA00022692"/>
    </source>
</evidence>
<sequence>MSGPATSRWSTVVVVSLGIVLGSLDMTIVAVALPAIGAELGAGPSSTQWVLLGYLLPLVALSLPAGRWLDRAGPRAAFRLAVGGFGAASALVALAPGIELLVAARVLQGGFAALLSVLGLPIVAGAVRPEHRARAMSIVLTLIPLSGVVGPAVGGLLTDAVGWRTIFLVNLPVAAAALALAGLTIPAGPPGRTGLPRPDRAAVTDAVVLGAGTTALVLALDLLSGPAPALAPAGALAVAGAIAVAVWARRPDSRPVLALLRHPRIGWSLLALLVTIAGVGAVNFLIPYALADGGTDAATTGLVLLVLSAAMALTSPPAGVLADRIGTAPVVLAGAVLVLGGAGWLLAVGPGPGPGALLVPMALVGAGNGLFAGPNATRVLDATPPGEIGASSGLSSLVRTTAFTLGPALAAAAWTAGTGNLTAGAVLLVALAAVGVLAALPRRRPVRL</sequence>
<dbReference type="CDD" id="cd17321">
    <property type="entry name" value="MFS_MMR_MDR_like"/>
    <property type="match status" value="1"/>
</dbReference>
<organism evidence="9 10">
    <name type="scientific">Pseudonocardia humida</name>
    <dbReference type="NCBI Taxonomy" id="2800819"/>
    <lineage>
        <taxon>Bacteria</taxon>
        <taxon>Bacillati</taxon>
        <taxon>Actinomycetota</taxon>
        <taxon>Actinomycetes</taxon>
        <taxon>Pseudonocardiales</taxon>
        <taxon>Pseudonocardiaceae</taxon>
        <taxon>Pseudonocardia</taxon>
    </lineage>
</organism>
<keyword evidence="6 7" id="KW-0472">Membrane</keyword>
<feature type="transmembrane region" description="Helical" evidence="7">
    <location>
        <begin position="297"/>
        <end position="314"/>
    </location>
</feature>
<evidence type="ECO:0000256" key="2">
    <source>
        <dbReference type="ARBA" id="ARBA00022448"/>
    </source>
</evidence>
<feature type="transmembrane region" description="Helical" evidence="7">
    <location>
        <begin position="12"/>
        <end position="37"/>
    </location>
</feature>
<feature type="transmembrane region" description="Helical" evidence="7">
    <location>
        <begin position="76"/>
        <end position="95"/>
    </location>
</feature>
<dbReference type="InterPro" id="IPR036259">
    <property type="entry name" value="MFS_trans_sf"/>
</dbReference>
<dbReference type="Gene3D" id="1.20.1250.20">
    <property type="entry name" value="MFS general substrate transporter like domains"/>
    <property type="match status" value="2"/>
</dbReference>
<keyword evidence="2" id="KW-0813">Transport</keyword>
<protein>
    <submittedName>
        <fullName evidence="9">MFS transporter</fullName>
    </submittedName>
</protein>
<evidence type="ECO:0000256" key="6">
    <source>
        <dbReference type="ARBA" id="ARBA00023136"/>
    </source>
</evidence>
<evidence type="ECO:0000259" key="8">
    <source>
        <dbReference type="PROSITE" id="PS50850"/>
    </source>
</evidence>
<feature type="transmembrane region" description="Helical" evidence="7">
    <location>
        <begin position="139"/>
        <end position="157"/>
    </location>
</feature>
<dbReference type="SUPFAM" id="SSF103473">
    <property type="entry name" value="MFS general substrate transporter"/>
    <property type="match status" value="1"/>
</dbReference>
<evidence type="ECO:0000313" key="10">
    <source>
        <dbReference type="Proteomes" id="UP001165283"/>
    </source>
</evidence>
<feature type="transmembrane region" description="Helical" evidence="7">
    <location>
        <begin position="326"/>
        <end position="347"/>
    </location>
</feature>
<gene>
    <name evidence="9" type="ORF">KDL28_00015</name>
</gene>